<organism evidence="3 4">
    <name type="scientific">Peptococcus niger</name>
    <dbReference type="NCBI Taxonomy" id="2741"/>
    <lineage>
        <taxon>Bacteria</taxon>
        <taxon>Bacillati</taxon>
        <taxon>Bacillota</taxon>
        <taxon>Clostridia</taxon>
        <taxon>Eubacteriales</taxon>
        <taxon>Peptococcaceae</taxon>
        <taxon>Peptococcus</taxon>
    </lineage>
</organism>
<protein>
    <recommendedName>
        <fullName evidence="5">Lipopolysaccharide assembly protein A domain-containing protein</fullName>
    </recommendedName>
</protein>
<name>A0A1G6ULP9_PEPNI</name>
<keyword evidence="1" id="KW-0175">Coiled coil</keyword>
<dbReference type="Proteomes" id="UP000198995">
    <property type="component" value="Unassembled WGS sequence"/>
</dbReference>
<feature type="coiled-coil region" evidence="1">
    <location>
        <begin position="62"/>
        <end position="92"/>
    </location>
</feature>
<dbReference type="AlphaFoldDB" id="A0A1G6ULP9"/>
<dbReference type="EMBL" id="FNAF01000003">
    <property type="protein sequence ID" value="SDD42272.1"/>
    <property type="molecule type" value="Genomic_DNA"/>
</dbReference>
<gene>
    <name evidence="3" type="ORF">SAMN04489866_10393</name>
</gene>
<proteinExistence type="predicted"/>
<keyword evidence="4" id="KW-1185">Reference proteome</keyword>
<feature type="transmembrane region" description="Helical" evidence="2">
    <location>
        <begin position="30"/>
        <end position="53"/>
    </location>
</feature>
<keyword evidence="2" id="KW-1133">Transmembrane helix</keyword>
<dbReference type="RefSeq" id="WP_091791357.1">
    <property type="nucleotide sequence ID" value="NZ_FNAF01000003.1"/>
</dbReference>
<keyword evidence="2" id="KW-0812">Transmembrane</keyword>
<evidence type="ECO:0000256" key="1">
    <source>
        <dbReference type="SAM" id="Coils"/>
    </source>
</evidence>
<evidence type="ECO:0000256" key="2">
    <source>
        <dbReference type="SAM" id="Phobius"/>
    </source>
</evidence>
<accession>A0A1G6ULP9</accession>
<evidence type="ECO:0000313" key="4">
    <source>
        <dbReference type="Proteomes" id="UP000198995"/>
    </source>
</evidence>
<evidence type="ECO:0008006" key="5">
    <source>
        <dbReference type="Google" id="ProtNLM"/>
    </source>
</evidence>
<reference evidence="3 4" key="1">
    <citation type="submission" date="2016-10" db="EMBL/GenBank/DDBJ databases">
        <authorList>
            <person name="de Groot N.N."/>
        </authorList>
    </citation>
    <scope>NUCLEOTIDE SEQUENCE [LARGE SCALE GENOMIC DNA]</scope>
    <source>
        <strain evidence="3 4">DSM 20475</strain>
    </source>
</reference>
<sequence>MRIFLFLLSLIIVVCSAVLAYLGFNETLPFVYYMLSSTALSAVLALLLGHFMYRTYANRKRARDAERLSVALENEKRELAAQRNQLKTQLTRKGDVVIPPLNMDPDLTQKITMTPPKA</sequence>
<evidence type="ECO:0000313" key="3">
    <source>
        <dbReference type="EMBL" id="SDD42272.1"/>
    </source>
</evidence>
<keyword evidence="2" id="KW-0472">Membrane</keyword>
<dbReference type="STRING" id="2741.SAMN04489866_10393"/>